<name>A0ACB7Y8E8_9ERIC</name>
<evidence type="ECO:0000313" key="2">
    <source>
        <dbReference type="Proteomes" id="UP000828048"/>
    </source>
</evidence>
<reference evidence="1 2" key="1">
    <citation type="journal article" date="2021" name="Hortic Res">
        <title>High-quality reference genome and annotation aids understanding of berry development for evergreen blueberry (Vaccinium darrowii).</title>
        <authorList>
            <person name="Yu J."/>
            <person name="Hulse-Kemp A.M."/>
            <person name="Babiker E."/>
            <person name="Staton M."/>
        </authorList>
    </citation>
    <scope>NUCLEOTIDE SEQUENCE [LARGE SCALE GENOMIC DNA]</scope>
    <source>
        <strain evidence="2">cv. NJ 8807/NJ 8810</strain>
        <tissue evidence="1">Young leaf</tissue>
    </source>
</reference>
<proteinExistence type="predicted"/>
<accession>A0ACB7Y8E8</accession>
<evidence type="ECO:0000313" key="1">
    <source>
        <dbReference type="EMBL" id="KAH7849308.1"/>
    </source>
</evidence>
<gene>
    <name evidence="1" type="ORF">Vadar_016043</name>
</gene>
<keyword evidence="2" id="KW-1185">Reference proteome</keyword>
<dbReference type="Proteomes" id="UP000828048">
    <property type="component" value="Chromosome 7"/>
</dbReference>
<comment type="caution">
    <text evidence="1">The sequence shown here is derived from an EMBL/GenBank/DDBJ whole genome shotgun (WGS) entry which is preliminary data.</text>
</comment>
<sequence>MGVTDLFAGEIATELLKMLIQICRKAGLCKQAAENLRNSINQLLPAIQEIKYSGVELPAPRQRQLDELSVNLTSGLELAAKVLKSPRWNVYKNLQLARKMEKLEKSVSRFMAGTMQAHVLADVHHVRFEMAERFDKMEISARRLERRLGEMKIGVAEGGGWLGEAVMRVDMDVEEEGSLGNLEEGSFGNLGSGMELAKREVKEMVMGREEVRVLGVCGIGGSGKTTLAREICKDDEVRGYFNNRVFFLTVSQSPNVEQLRSQIWGMVTGNNMVDSGEIVPQWTLQCDFRIVTKSLVILDDVWSLRVLLQLIPQMPGCKTLVVSRFKFPSEFINWTYELQLLKENEALSLFCKSAFGQNYVPAGANHKLIKQVVDECKGLPLALKVIGASLRDQSERFWTSAKNRLLRSQPICESHEFQLLERMKLSIDFLPEKVRECFLDLGSFPEDKKIPLDVLISIWVELHDIDEEEAFAILIELSDKNLLTLVKDARCGEMYSSYYEISVSQHDVLRDLAIHLSNRESVNQRKRLLMPRREAGIPKEWERNVDEPFNAQIVSLHTGEMREMDWFCMEFPKAEVLVLNFSSNEYFLPPFIDYMPKLGYLVLINSSTSNAVLHNISFFANLTNLRNLWFEKISLPQLPRTTSPLRNLRKVSLILCKINDSLDESVVDLPHLFPCLSELTIDHCVDLTELPSSICQMHKLKTLSVTNCHSLRELPPELGKLNALQILRIYACPSLRHLPNGICSLVWLKYLDLSQCVNLASLPEGIGALTSLEKIDMTECLQIRNLPDSVVDLQSLHRVVCDEEVSWLWKDVEKALPDLCVQVAEESYNLDWLAD</sequence>
<protein>
    <submittedName>
        <fullName evidence="1">Uncharacterized protein</fullName>
    </submittedName>
</protein>
<organism evidence="1 2">
    <name type="scientific">Vaccinium darrowii</name>
    <dbReference type="NCBI Taxonomy" id="229202"/>
    <lineage>
        <taxon>Eukaryota</taxon>
        <taxon>Viridiplantae</taxon>
        <taxon>Streptophyta</taxon>
        <taxon>Embryophyta</taxon>
        <taxon>Tracheophyta</taxon>
        <taxon>Spermatophyta</taxon>
        <taxon>Magnoliopsida</taxon>
        <taxon>eudicotyledons</taxon>
        <taxon>Gunneridae</taxon>
        <taxon>Pentapetalae</taxon>
        <taxon>asterids</taxon>
        <taxon>Ericales</taxon>
        <taxon>Ericaceae</taxon>
        <taxon>Vaccinioideae</taxon>
        <taxon>Vaccinieae</taxon>
        <taxon>Vaccinium</taxon>
    </lineage>
</organism>
<dbReference type="EMBL" id="CM037157">
    <property type="protein sequence ID" value="KAH7849308.1"/>
    <property type="molecule type" value="Genomic_DNA"/>
</dbReference>